<evidence type="ECO:0000256" key="4">
    <source>
        <dbReference type="ARBA" id="ARBA00022801"/>
    </source>
</evidence>
<reference evidence="9 10" key="1">
    <citation type="submission" date="2022-11" db="EMBL/GenBank/DDBJ databases">
        <title>Mycobacterium sp. nov.</title>
        <authorList>
            <person name="Papic B."/>
            <person name="Spicic S."/>
            <person name="Duvnjak S."/>
        </authorList>
    </citation>
    <scope>NUCLEOTIDE SEQUENCE [LARGE SCALE GENOMIC DNA]</scope>
    <source>
        <strain evidence="9 10">CVI_P4</strain>
    </source>
</reference>
<evidence type="ECO:0000256" key="1">
    <source>
        <dbReference type="ARBA" id="ARBA00004651"/>
    </source>
</evidence>
<protein>
    <submittedName>
        <fullName evidence="9">Phosphatase PAP2 family protein</fullName>
    </submittedName>
</protein>
<accession>A0ABT3SK10</accession>
<dbReference type="RefSeq" id="WP_265999730.1">
    <property type="nucleotide sequence ID" value="NZ_JAPJDN010000029.1"/>
</dbReference>
<organism evidence="9 10">
    <name type="scientific">Mycobacterium pinniadriaticum</name>
    <dbReference type="NCBI Taxonomy" id="2994102"/>
    <lineage>
        <taxon>Bacteria</taxon>
        <taxon>Bacillati</taxon>
        <taxon>Actinomycetota</taxon>
        <taxon>Actinomycetes</taxon>
        <taxon>Mycobacteriales</taxon>
        <taxon>Mycobacteriaceae</taxon>
        <taxon>Mycobacterium</taxon>
    </lineage>
</organism>
<dbReference type="SMART" id="SM00014">
    <property type="entry name" value="acidPPc"/>
    <property type="match status" value="1"/>
</dbReference>
<gene>
    <name evidence="9" type="ORF">ORI27_24495</name>
</gene>
<keyword evidence="6 7" id="KW-0472">Membrane</keyword>
<dbReference type="Gene3D" id="1.20.144.10">
    <property type="entry name" value="Phosphatidic acid phosphatase type 2/haloperoxidase"/>
    <property type="match status" value="1"/>
</dbReference>
<keyword evidence="4" id="KW-0378">Hydrolase</keyword>
<dbReference type="SUPFAM" id="SSF48317">
    <property type="entry name" value="Acid phosphatase/Vanadium-dependent haloperoxidase"/>
    <property type="match status" value="1"/>
</dbReference>
<comment type="caution">
    <text evidence="9">The sequence shown here is derived from an EMBL/GenBank/DDBJ whole genome shotgun (WGS) entry which is preliminary data.</text>
</comment>
<evidence type="ECO:0000256" key="2">
    <source>
        <dbReference type="ARBA" id="ARBA00022475"/>
    </source>
</evidence>
<keyword evidence="2" id="KW-1003">Cell membrane</keyword>
<comment type="subcellular location">
    <subcellularLocation>
        <location evidence="1">Cell membrane</location>
        <topology evidence="1">Multi-pass membrane protein</topology>
    </subcellularLocation>
</comment>
<keyword evidence="5 7" id="KW-1133">Transmembrane helix</keyword>
<sequence>MPDGSLHSVPEPVAPPARGELAALVAVQSTLGKPAVIEVARAMSHFGEHAQGWVAVSALGGLAMPKRRRDWALVGIGAVAAHAAAIAIKLVVRRKRPNHPAVAVNVGTPSALSFPSAHATSTTAAAMLLCRATRSRLPLAVVPAMALSRLVLGVHYPSDVLAGAAVGAVVARTVGCFASPQEETRE</sequence>
<dbReference type="PANTHER" id="PTHR14969">
    <property type="entry name" value="SPHINGOSINE-1-PHOSPHATE PHOSPHOHYDROLASE"/>
    <property type="match status" value="1"/>
</dbReference>
<evidence type="ECO:0000313" key="10">
    <source>
        <dbReference type="Proteomes" id="UP001300745"/>
    </source>
</evidence>
<evidence type="ECO:0000256" key="5">
    <source>
        <dbReference type="ARBA" id="ARBA00022989"/>
    </source>
</evidence>
<dbReference type="InterPro" id="IPR000326">
    <property type="entry name" value="PAP2/HPO"/>
</dbReference>
<dbReference type="InterPro" id="IPR036938">
    <property type="entry name" value="PAP2/HPO_sf"/>
</dbReference>
<evidence type="ECO:0000313" key="9">
    <source>
        <dbReference type="EMBL" id="MCX2939861.1"/>
    </source>
</evidence>
<keyword evidence="10" id="KW-1185">Reference proteome</keyword>
<dbReference type="Pfam" id="PF01569">
    <property type="entry name" value="PAP2"/>
    <property type="match status" value="1"/>
</dbReference>
<dbReference type="PANTHER" id="PTHR14969:SF62">
    <property type="entry name" value="DECAPRENYLPHOSPHORYL-5-PHOSPHORIBOSE PHOSPHATASE RV3807C-RELATED"/>
    <property type="match status" value="1"/>
</dbReference>
<name>A0ABT3SK10_9MYCO</name>
<dbReference type="Proteomes" id="UP001300745">
    <property type="component" value="Unassembled WGS sequence"/>
</dbReference>
<dbReference type="EMBL" id="JAPJDO010000029">
    <property type="protein sequence ID" value="MCX2939861.1"/>
    <property type="molecule type" value="Genomic_DNA"/>
</dbReference>
<feature type="domain" description="Phosphatidic acid phosphatase type 2/haloperoxidase" evidence="8">
    <location>
        <begin position="71"/>
        <end position="175"/>
    </location>
</feature>
<evidence type="ECO:0000259" key="8">
    <source>
        <dbReference type="SMART" id="SM00014"/>
    </source>
</evidence>
<proteinExistence type="predicted"/>
<evidence type="ECO:0000256" key="3">
    <source>
        <dbReference type="ARBA" id="ARBA00022692"/>
    </source>
</evidence>
<feature type="transmembrane region" description="Helical" evidence="7">
    <location>
        <begin position="71"/>
        <end position="92"/>
    </location>
</feature>
<evidence type="ECO:0000256" key="7">
    <source>
        <dbReference type="SAM" id="Phobius"/>
    </source>
</evidence>
<evidence type="ECO:0000256" key="6">
    <source>
        <dbReference type="ARBA" id="ARBA00023136"/>
    </source>
</evidence>
<keyword evidence="3 7" id="KW-0812">Transmembrane</keyword>